<proteinExistence type="predicted"/>
<evidence type="ECO:0000313" key="3">
    <source>
        <dbReference type="Proteomes" id="UP000828390"/>
    </source>
</evidence>
<accession>A0A9D4BVW3</accession>
<dbReference type="EMBL" id="JAIWYP010000014">
    <property type="protein sequence ID" value="KAH3711905.1"/>
    <property type="molecule type" value="Genomic_DNA"/>
</dbReference>
<evidence type="ECO:0000256" key="1">
    <source>
        <dbReference type="SAM" id="Phobius"/>
    </source>
</evidence>
<name>A0A9D4BVW3_DREPO</name>
<comment type="caution">
    <text evidence="2">The sequence shown here is derived from an EMBL/GenBank/DDBJ whole genome shotgun (WGS) entry which is preliminary data.</text>
</comment>
<reference evidence="2" key="1">
    <citation type="journal article" date="2019" name="bioRxiv">
        <title>The Genome of the Zebra Mussel, Dreissena polymorpha: A Resource for Invasive Species Research.</title>
        <authorList>
            <person name="McCartney M.A."/>
            <person name="Auch B."/>
            <person name="Kono T."/>
            <person name="Mallez S."/>
            <person name="Zhang Y."/>
            <person name="Obille A."/>
            <person name="Becker A."/>
            <person name="Abrahante J.E."/>
            <person name="Garbe J."/>
            <person name="Badalamenti J.P."/>
            <person name="Herman A."/>
            <person name="Mangelson H."/>
            <person name="Liachko I."/>
            <person name="Sullivan S."/>
            <person name="Sone E.D."/>
            <person name="Koren S."/>
            <person name="Silverstein K.A.T."/>
            <person name="Beckman K.B."/>
            <person name="Gohl D.M."/>
        </authorList>
    </citation>
    <scope>NUCLEOTIDE SEQUENCE</scope>
    <source>
        <strain evidence="2">Duluth1</strain>
        <tissue evidence="2">Whole animal</tissue>
    </source>
</reference>
<feature type="transmembrane region" description="Helical" evidence="1">
    <location>
        <begin position="37"/>
        <end position="55"/>
    </location>
</feature>
<gene>
    <name evidence="2" type="ORF">DPMN_071581</name>
</gene>
<keyword evidence="1" id="KW-0472">Membrane</keyword>
<evidence type="ECO:0000313" key="2">
    <source>
        <dbReference type="EMBL" id="KAH3711905.1"/>
    </source>
</evidence>
<organism evidence="2 3">
    <name type="scientific">Dreissena polymorpha</name>
    <name type="common">Zebra mussel</name>
    <name type="synonym">Mytilus polymorpha</name>
    <dbReference type="NCBI Taxonomy" id="45954"/>
    <lineage>
        <taxon>Eukaryota</taxon>
        <taxon>Metazoa</taxon>
        <taxon>Spiralia</taxon>
        <taxon>Lophotrochozoa</taxon>
        <taxon>Mollusca</taxon>
        <taxon>Bivalvia</taxon>
        <taxon>Autobranchia</taxon>
        <taxon>Heteroconchia</taxon>
        <taxon>Euheterodonta</taxon>
        <taxon>Imparidentia</taxon>
        <taxon>Neoheterodontei</taxon>
        <taxon>Myida</taxon>
        <taxon>Dreissenoidea</taxon>
        <taxon>Dreissenidae</taxon>
        <taxon>Dreissena</taxon>
    </lineage>
</organism>
<dbReference type="Proteomes" id="UP000828390">
    <property type="component" value="Unassembled WGS sequence"/>
</dbReference>
<keyword evidence="1" id="KW-1133">Transmembrane helix</keyword>
<keyword evidence="1" id="KW-0812">Transmembrane</keyword>
<sequence length="60" mass="6886">MCMSVSISSFAVNTICCTLIGRFDCCLLFDWLTEYPIVTFLFIHAIIWRGFVYLVPEDGN</sequence>
<reference evidence="2" key="2">
    <citation type="submission" date="2020-11" db="EMBL/GenBank/DDBJ databases">
        <authorList>
            <person name="McCartney M.A."/>
            <person name="Auch B."/>
            <person name="Kono T."/>
            <person name="Mallez S."/>
            <person name="Becker A."/>
            <person name="Gohl D.M."/>
            <person name="Silverstein K.A.T."/>
            <person name="Koren S."/>
            <person name="Bechman K.B."/>
            <person name="Herman A."/>
            <person name="Abrahante J.E."/>
            <person name="Garbe J."/>
        </authorList>
    </citation>
    <scope>NUCLEOTIDE SEQUENCE</scope>
    <source>
        <strain evidence="2">Duluth1</strain>
        <tissue evidence="2">Whole animal</tissue>
    </source>
</reference>
<keyword evidence="3" id="KW-1185">Reference proteome</keyword>
<protein>
    <submittedName>
        <fullName evidence="2">Uncharacterized protein</fullName>
    </submittedName>
</protein>
<dbReference type="AlphaFoldDB" id="A0A9D4BVW3"/>